<reference evidence="1" key="2">
    <citation type="submission" date="2021-08" db="EMBL/GenBank/DDBJ databases">
        <authorList>
            <person name="Dalcin Martins P."/>
        </authorList>
    </citation>
    <scope>NUCLEOTIDE SEQUENCE</scope>
    <source>
        <strain evidence="1">MAG_39</strain>
    </source>
</reference>
<reference evidence="1" key="1">
    <citation type="journal article" date="2021" name="bioRxiv">
        <title>Unraveling nitrogen, sulfur and carbon metabolic pathways and microbial community transcriptional responses to substrate deprivation and toxicity stresses in a bioreactor mimicking anoxic brackish coastal sediment conditions.</title>
        <authorList>
            <person name="Martins P.D."/>
            <person name="Echeveste M.J."/>
            <person name="Arshad A."/>
            <person name="Kurth J."/>
            <person name="Ouboter H."/>
            <person name="Jetten M.S.M."/>
            <person name="Welte C.U."/>
        </authorList>
    </citation>
    <scope>NUCLEOTIDE SEQUENCE</scope>
    <source>
        <strain evidence="1">MAG_39</strain>
    </source>
</reference>
<sequence length="228" mass="25322">MMEGERGVGLKAAELQFIGKIFSIFSHEIRNHFAVIRESAGLMQDLIEMGRLKDSRGTGEQIKTLQSIDGQIGKSIGFIDCFSRFAHRMDSPFCSFQVNEILEELTVLLCRPARQRRISLEKAFQDDIPLLQGNPFPLQYLVFCLIEEKMCLLAHNGKIVLETAFSRGMVSIRLIPEGSRVSSVPKRRGEERELLLTVAEELGGVLREQEGGASVVSIPLASGTGKEA</sequence>
<dbReference type="AlphaFoldDB" id="A0A953JDE7"/>
<evidence type="ECO:0000313" key="2">
    <source>
        <dbReference type="Proteomes" id="UP000705867"/>
    </source>
</evidence>
<organism evidence="1 2">
    <name type="scientific">Candidatus Nitrobium versatile</name>
    <dbReference type="NCBI Taxonomy" id="2884831"/>
    <lineage>
        <taxon>Bacteria</taxon>
        <taxon>Pseudomonadati</taxon>
        <taxon>Nitrospirota</taxon>
        <taxon>Nitrospiria</taxon>
        <taxon>Nitrospirales</taxon>
        <taxon>Nitrospiraceae</taxon>
        <taxon>Candidatus Nitrobium</taxon>
    </lineage>
</organism>
<dbReference type="Proteomes" id="UP000705867">
    <property type="component" value="Unassembled WGS sequence"/>
</dbReference>
<protein>
    <recommendedName>
        <fullName evidence="3">HAMP domain-containing histidine kinase</fullName>
    </recommendedName>
</protein>
<gene>
    <name evidence="1" type="ORF">K8I29_10060</name>
</gene>
<evidence type="ECO:0000313" key="1">
    <source>
        <dbReference type="EMBL" id="MBZ0156535.1"/>
    </source>
</evidence>
<accession>A0A953JDE7</accession>
<evidence type="ECO:0008006" key="3">
    <source>
        <dbReference type="Google" id="ProtNLM"/>
    </source>
</evidence>
<dbReference type="EMBL" id="JAIOIV010000078">
    <property type="protein sequence ID" value="MBZ0156535.1"/>
    <property type="molecule type" value="Genomic_DNA"/>
</dbReference>
<name>A0A953JDE7_9BACT</name>
<proteinExistence type="predicted"/>
<comment type="caution">
    <text evidence="1">The sequence shown here is derived from an EMBL/GenBank/DDBJ whole genome shotgun (WGS) entry which is preliminary data.</text>
</comment>